<dbReference type="InterPro" id="IPR012337">
    <property type="entry name" value="RNaseH-like_sf"/>
</dbReference>
<dbReference type="GO" id="GO:0003676">
    <property type="term" value="F:nucleic acid binding"/>
    <property type="evidence" value="ECO:0007669"/>
    <property type="project" value="InterPro"/>
</dbReference>
<dbReference type="CDD" id="cd09276">
    <property type="entry name" value="Rnase_HI_RT_non_LTR"/>
    <property type="match status" value="1"/>
</dbReference>
<dbReference type="SUPFAM" id="SSF53098">
    <property type="entry name" value="Ribonuclease H-like"/>
    <property type="match status" value="1"/>
</dbReference>
<proteinExistence type="predicted"/>
<dbReference type="GO" id="GO:0004523">
    <property type="term" value="F:RNA-DNA hybrid ribonuclease activity"/>
    <property type="evidence" value="ECO:0007669"/>
    <property type="project" value="InterPro"/>
</dbReference>
<accession>A0A8X6SSM8</accession>
<evidence type="ECO:0000313" key="3">
    <source>
        <dbReference type="Proteomes" id="UP000887159"/>
    </source>
</evidence>
<organism evidence="2 3">
    <name type="scientific">Trichonephila clavipes</name>
    <name type="common">Golden silk orbweaver</name>
    <name type="synonym">Nephila clavipes</name>
    <dbReference type="NCBI Taxonomy" id="2585209"/>
    <lineage>
        <taxon>Eukaryota</taxon>
        <taxon>Metazoa</taxon>
        <taxon>Ecdysozoa</taxon>
        <taxon>Arthropoda</taxon>
        <taxon>Chelicerata</taxon>
        <taxon>Arachnida</taxon>
        <taxon>Araneae</taxon>
        <taxon>Araneomorphae</taxon>
        <taxon>Entelegynae</taxon>
        <taxon>Araneoidea</taxon>
        <taxon>Nephilidae</taxon>
        <taxon>Trichonephila</taxon>
    </lineage>
</organism>
<dbReference type="InterPro" id="IPR002156">
    <property type="entry name" value="RNaseH_domain"/>
</dbReference>
<dbReference type="Gene3D" id="3.30.420.10">
    <property type="entry name" value="Ribonuclease H-like superfamily/Ribonuclease H"/>
    <property type="match status" value="1"/>
</dbReference>
<sequence length="343" mass="38633">MDRYQSMTWGLETTGLQNDIPIITCFGASSADHCQPFSQLYLLHSKQHKSCYAPKGGVPHSLRYTDLETGSVENKPRRGRPSKLTTGAKRMIARGEIQRRNTKGCSVFRNELIAIDEALVSLASLPNGKEIWILSDRSAIQHLSNWQSVRDNVGVSILTKLKRLSISHQIHLQWISSHIDIERNEIADNLAKAGARELPEPSAPLTFLEILSRTKHQNKTAWITPPLQEHHWYQCSRPGGSLAHGFTRQHQTLLVCFRSGHIKSMKFSEGRKSFEMCTNCSCEPATSAHILECLGLTKQDLADILLLVLDFLKVYMSWTWSSTADQWGRATTSTTQQSKPLSR</sequence>
<dbReference type="InterPro" id="IPR036397">
    <property type="entry name" value="RNaseH_sf"/>
</dbReference>
<feature type="domain" description="RNase H type-1" evidence="1">
    <location>
        <begin position="77"/>
        <end position="196"/>
    </location>
</feature>
<protein>
    <submittedName>
        <fullName evidence="2">RNase H domain-containing protein</fullName>
    </submittedName>
</protein>
<dbReference type="Proteomes" id="UP000887159">
    <property type="component" value="Unassembled WGS sequence"/>
</dbReference>
<dbReference type="Pfam" id="PF00075">
    <property type="entry name" value="RNase_H"/>
    <property type="match status" value="1"/>
</dbReference>
<gene>
    <name evidence="2" type="primary">AVEN_149470_1</name>
    <name evidence="2" type="ORF">TNCV_3518761</name>
</gene>
<reference evidence="2" key="1">
    <citation type="submission" date="2020-08" db="EMBL/GenBank/DDBJ databases">
        <title>Multicomponent nature underlies the extraordinary mechanical properties of spider dragline silk.</title>
        <authorList>
            <person name="Kono N."/>
            <person name="Nakamura H."/>
            <person name="Mori M."/>
            <person name="Yoshida Y."/>
            <person name="Ohtoshi R."/>
            <person name="Malay A.D."/>
            <person name="Moran D.A.P."/>
            <person name="Tomita M."/>
            <person name="Numata K."/>
            <person name="Arakawa K."/>
        </authorList>
    </citation>
    <scope>NUCLEOTIDE SEQUENCE</scope>
</reference>
<dbReference type="PROSITE" id="PS50879">
    <property type="entry name" value="RNASE_H_1"/>
    <property type="match status" value="1"/>
</dbReference>
<evidence type="ECO:0000313" key="2">
    <source>
        <dbReference type="EMBL" id="GFY17521.1"/>
    </source>
</evidence>
<dbReference type="EMBL" id="BMAU01021345">
    <property type="protein sequence ID" value="GFY17521.1"/>
    <property type="molecule type" value="Genomic_DNA"/>
</dbReference>
<evidence type="ECO:0000259" key="1">
    <source>
        <dbReference type="PROSITE" id="PS50879"/>
    </source>
</evidence>
<name>A0A8X6SSM8_TRICX</name>
<comment type="caution">
    <text evidence="2">The sequence shown here is derived from an EMBL/GenBank/DDBJ whole genome shotgun (WGS) entry which is preliminary data.</text>
</comment>
<keyword evidence="3" id="KW-1185">Reference proteome</keyword>
<dbReference type="AlphaFoldDB" id="A0A8X6SSM8"/>